<feature type="transmembrane region" description="Helical" evidence="1">
    <location>
        <begin position="119"/>
        <end position="136"/>
    </location>
</feature>
<organism evidence="2 3">
    <name type="scientific">Armillaria gallica</name>
    <name type="common">Bulbous honey fungus</name>
    <name type="synonym">Armillaria bulbosa</name>
    <dbReference type="NCBI Taxonomy" id="47427"/>
    <lineage>
        <taxon>Eukaryota</taxon>
        <taxon>Fungi</taxon>
        <taxon>Dikarya</taxon>
        <taxon>Basidiomycota</taxon>
        <taxon>Agaricomycotina</taxon>
        <taxon>Agaricomycetes</taxon>
        <taxon>Agaricomycetidae</taxon>
        <taxon>Agaricales</taxon>
        <taxon>Marasmiineae</taxon>
        <taxon>Physalacriaceae</taxon>
        <taxon>Armillaria</taxon>
    </lineage>
</organism>
<dbReference type="EMBL" id="KZ293648">
    <property type="protein sequence ID" value="PBK98412.1"/>
    <property type="molecule type" value="Genomic_DNA"/>
</dbReference>
<evidence type="ECO:0000313" key="3">
    <source>
        <dbReference type="Proteomes" id="UP000217790"/>
    </source>
</evidence>
<evidence type="ECO:0000256" key="1">
    <source>
        <dbReference type="SAM" id="Phobius"/>
    </source>
</evidence>
<reference evidence="3" key="1">
    <citation type="journal article" date="2017" name="Nat. Ecol. Evol.">
        <title>Genome expansion and lineage-specific genetic innovations in the forest pathogenic fungi Armillaria.</title>
        <authorList>
            <person name="Sipos G."/>
            <person name="Prasanna A.N."/>
            <person name="Walter M.C."/>
            <person name="O'Connor E."/>
            <person name="Balint B."/>
            <person name="Krizsan K."/>
            <person name="Kiss B."/>
            <person name="Hess J."/>
            <person name="Varga T."/>
            <person name="Slot J."/>
            <person name="Riley R."/>
            <person name="Boka B."/>
            <person name="Rigling D."/>
            <person name="Barry K."/>
            <person name="Lee J."/>
            <person name="Mihaltcheva S."/>
            <person name="LaButti K."/>
            <person name="Lipzen A."/>
            <person name="Waldron R."/>
            <person name="Moloney N.M."/>
            <person name="Sperisen C."/>
            <person name="Kredics L."/>
            <person name="Vagvoelgyi C."/>
            <person name="Patrignani A."/>
            <person name="Fitzpatrick D."/>
            <person name="Nagy I."/>
            <person name="Doyle S."/>
            <person name="Anderson J.B."/>
            <person name="Grigoriev I.V."/>
            <person name="Gueldener U."/>
            <person name="Muensterkoetter M."/>
            <person name="Nagy L.G."/>
        </authorList>
    </citation>
    <scope>NUCLEOTIDE SEQUENCE [LARGE SCALE GENOMIC DNA]</scope>
    <source>
        <strain evidence="3">Ar21-2</strain>
    </source>
</reference>
<protein>
    <submittedName>
        <fullName evidence="2">Uncharacterized protein</fullName>
    </submittedName>
</protein>
<dbReference type="Proteomes" id="UP000217790">
    <property type="component" value="Unassembled WGS sequence"/>
</dbReference>
<dbReference type="InParanoid" id="A0A2H3E3X3"/>
<keyword evidence="1" id="KW-0812">Transmembrane</keyword>
<dbReference type="AlphaFoldDB" id="A0A2H3E3X3"/>
<keyword evidence="3" id="KW-1185">Reference proteome</keyword>
<accession>A0A2H3E3X3</accession>
<keyword evidence="1" id="KW-0472">Membrane</keyword>
<proteinExistence type="predicted"/>
<evidence type="ECO:0000313" key="2">
    <source>
        <dbReference type="EMBL" id="PBK98412.1"/>
    </source>
</evidence>
<feature type="transmembrane region" description="Helical" evidence="1">
    <location>
        <begin position="142"/>
        <end position="168"/>
    </location>
</feature>
<name>A0A2H3E3X3_ARMGA</name>
<keyword evidence="1" id="KW-1133">Transmembrane helix</keyword>
<gene>
    <name evidence="2" type="ORF">ARMGADRAFT_1026423</name>
</gene>
<sequence length="273" mass="30340">MWVYADDREDGRPSVAVQGMVEGTECFERDEQEWQEGGSQRRHWQLETSRFLEGMVGSQIVVKTKDTGILVSTIDYVINLAEKHQVLIQKISLSMAELMEDDTADFECHGLLDQIASHGTYILIVGGLGTYLLIQFHGELLVLWLILAILAYICMMELAGWIGFLAGLRGTADCRSKISVTINNLGKFRVIFNSGLEDLFSACDIFSDDWNELPSHPLPTAGTPPHQIVHTHDSAGLPTGYHPPSIATYSGSVKDYHTMRAKDRAGLTADHYV</sequence>